<sequence>MDSIDNKQTPLHSGFDATTTATEALAGRDLSGIQAIVTGGASGLGLETVRVLAGAGARVLVPARDPHQAQATLDGMAGVEVAALDLLDPQSIDAFAAAFLATGRALHVLVNGAGIMATPLLRDARGYEAQFATNHLGHFQLTARLWPALRRAQGARVVCVSSLGHRQAGVDLDDPHFVHQPYDKWRAYAQSKSANALFAVELDRRAAAHGVRAFSLHPGAILTPLLRHLDLDDMRRVGALDDAGQVNPPPRSGFKNVAQGAATAVWCATSAQLAGLGGVYCEDCDIATLVPDDSTGPGVRRWAVDPAPARRLWALSEQMTGVRFDCGAA</sequence>
<dbReference type="PANTHER" id="PTHR24320:SF148">
    <property type="entry name" value="NAD(P)-BINDING ROSSMANN-FOLD SUPERFAMILY PROTEIN"/>
    <property type="match status" value="1"/>
</dbReference>
<evidence type="ECO:0000313" key="4">
    <source>
        <dbReference type="EMBL" id="OHV98025.1"/>
    </source>
</evidence>
<protein>
    <recommendedName>
        <fullName evidence="3">Probable oxidoreductase</fullName>
    </recommendedName>
</protein>
<dbReference type="Proteomes" id="UP000179840">
    <property type="component" value="Unassembled WGS sequence"/>
</dbReference>
<proteinExistence type="inferred from homology"/>
<organism evidence="4 5">
    <name type="scientific">Janthinobacterium lividum</name>
    <dbReference type="NCBI Taxonomy" id="29581"/>
    <lineage>
        <taxon>Bacteria</taxon>
        <taxon>Pseudomonadati</taxon>
        <taxon>Pseudomonadota</taxon>
        <taxon>Betaproteobacteria</taxon>
        <taxon>Burkholderiales</taxon>
        <taxon>Oxalobacteraceae</taxon>
        <taxon>Janthinobacterium</taxon>
    </lineage>
</organism>
<name>A0A1S1UC56_9BURK</name>
<evidence type="ECO:0000256" key="2">
    <source>
        <dbReference type="ARBA" id="ARBA00023002"/>
    </source>
</evidence>
<dbReference type="GO" id="GO:0016491">
    <property type="term" value="F:oxidoreductase activity"/>
    <property type="evidence" value="ECO:0007669"/>
    <property type="project" value="UniProtKB-KW"/>
</dbReference>
<dbReference type="EMBL" id="LFKP01000003">
    <property type="protein sequence ID" value="OHV98025.1"/>
    <property type="molecule type" value="Genomic_DNA"/>
</dbReference>
<accession>A0A1S1UC56</accession>
<dbReference type="FunFam" id="3.40.50.720:FF:000594">
    <property type="entry name" value="Short-chain oxidoreductase"/>
    <property type="match status" value="1"/>
</dbReference>
<dbReference type="Gene3D" id="3.40.50.720">
    <property type="entry name" value="NAD(P)-binding Rossmann-like Domain"/>
    <property type="match status" value="1"/>
</dbReference>
<comment type="similarity">
    <text evidence="1">Belongs to the short-chain dehydrogenases/reductases (SDR) family.</text>
</comment>
<keyword evidence="2" id="KW-0560">Oxidoreductase</keyword>
<dbReference type="NCBIfam" id="NF004845">
    <property type="entry name" value="PRK06196.1"/>
    <property type="match status" value="1"/>
</dbReference>
<dbReference type="AlphaFoldDB" id="A0A1S1UC56"/>
<comment type="caution">
    <text evidence="4">The sequence shown here is derived from an EMBL/GenBank/DDBJ whole genome shotgun (WGS) entry which is preliminary data.</text>
</comment>
<dbReference type="InterPro" id="IPR002347">
    <property type="entry name" value="SDR_fam"/>
</dbReference>
<dbReference type="PRINTS" id="PR00081">
    <property type="entry name" value="GDHRDH"/>
</dbReference>
<dbReference type="InterPro" id="IPR036291">
    <property type="entry name" value="NAD(P)-bd_dom_sf"/>
</dbReference>
<reference evidence="4 5" key="1">
    <citation type="submission" date="2015-06" db="EMBL/GenBank/DDBJ databases">
        <title>Draft genome sequencing of a biphenyl-degrading bacterium, Janthinobacterium lividum MEG1.</title>
        <authorList>
            <person name="Shimodaira J."/>
            <person name="Hatta T."/>
        </authorList>
    </citation>
    <scope>NUCLEOTIDE SEQUENCE [LARGE SCALE GENOMIC DNA]</scope>
    <source>
        <strain evidence="4 5">MEG1</strain>
    </source>
</reference>
<dbReference type="PANTHER" id="PTHR24320">
    <property type="entry name" value="RETINOL DEHYDROGENASE"/>
    <property type="match status" value="1"/>
</dbReference>
<dbReference type="SUPFAM" id="SSF51735">
    <property type="entry name" value="NAD(P)-binding Rossmann-fold domains"/>
    <property type="match status" value="1"/>
</dbReference>
<evidence type="ECO:0000256" key="3">
    <source>
        <dbReference type="ARBA" id="ARBA00071493"/>
    </source>
</evidence>
<dbReference type="Pfam" id="PF00106">
    <property type="entry name" value="adh_short"/>
    <property type="match status" value="1"/>
</dbReference>
<evidence type="ECO:0000313" key="5">
    <source>
        <dbReference type="Proteomes" id="UP000179840"/>
    </source>
</evidence>
<evidence type="ECO:0000256" key="1">
    <source>
        <dbReference type="ARBA" id="ARBA00006484"/>
    </source>
</evidence>
<gene>
    <name evidence="4" type="ORF">AKG95_01790</name>
</gene>